<keyword evidence="3" id="KW-1185">Reference proteome</keyword>
<name>A0A371D8Z5_9APHY</name>
<keyword evidence="1" id="KW-0732">Signal</keyword>
<proteinExistence type="predicted"/>
<feature type="signal peptide" evidence="1">
    <location>
        <begin position="1"/>
        <end position="15"/>
    </location>
</feature>
<dbReference type="Proteomes" id="UP000256964">
    <property type="component" value="Unassembled WGS sequence"/>
</dbReference>
<evidence type="ECO:0000313" key="3">
    <source>
        <dbReference type="Proteomes" id="UP000256964"/>
    </source>
</evidence>
<accession>A0A371D8Z5</accession>
<organism evidence="2 3">
    <name type="scientific">Lentinus brumalis</name>
    <dbReference type="NCBI Taxonomy" id="2498619"/>
    <lineage>
        <taxon>Eukaryota</taxon>
        <taxon>Fungi</taxon>
        <taxon>Dikarya</taxon>
        <taxon>Basidiomycota</taxon>
        <taxon>Agaricomycotina</taxon>
        <taxon>Agaricomycetes</taxon>
        <taxon>Polyporales</taxon>
        <taxon>Polyporaceae</taxon>
        <taxon>Lentinus</taxon>
    </lineage>
</organism>
<reference evidence="2 3" key="1">
    <citation type="journal article" date="2018" name="Biotechnol. Biofuels">
        <title>Integrative visual omics of the white-rot fungus Polyporus brumalis exposes the biotechnological potential of its oxidative enzymes for delignifying raw plant biomass.</title>
        <authorList>
            <person name="Miyauchi S."/>
            <person name="Rancon A."/>
            <person name="Drula E."/>
            <person name="Hage H."/>
            <person name="Chaduli D."/>
            <person name="Favel A."/>
            <person name="Grisel S."/>
            <person name="Henrissat B."/>
            <person name="Herpoel-Gimbert I."/>
            <person name="Ruiz-Duenas F.J."/>
            <person name="Chevret D."/>
            <person name="Hainaut M."/>
            <person name="Lin J."/>
            <person name="Wang M."/>
            <person name="Pangilinan J."/>
            <person name="Lipzen A."/>
            <person name="Lesage-Meessen L."/>
            <person name="Navarro D."/>
            <person name="Riley R."/>
            <person name="Grigoriev I.V."/>
            <person name="Zhou S."/>
            <person name="Raouche S."/>
            <person name="Rosso M.N."/>
        </authorList>
    </citation>
    <scope>NUCLEOTIDE SEQUENCE [LARGE SCALE GENOMIC DNA]</scope>
    <source>
        <strain evidence="2 3">BRFM 1820</strain>
    </source>
</reference>
<sequence length="176" mass="19298">MVPIAFVMCCTLGDAVFTGVEYDNGLREEPEAKALQVCYLGSPELPIAVALRICSPNVSAAYTQRHVCSPALSKLAAQRRNSIERIANFNCLTRYEAVFQQLHGVICAPCYATLRERNVSERRTVWKGLPGLLGLVVEGWPVAQDKAPVNGIPGVAWENHALVTRRWSGLPPRLIG</sequence>
<dbReference type="AlphaFoldDB" id="A0A371D8Z5"/>
<protein>
    <submittedName>
        <fullName evidence="2">Uncharacterized protein</fullName>
    </submittedName>
</protein>
<evidence type="ECO:0000313" key="2">
    <source>
        <dbReference type="EMBL" id="RDX48982.1"/>
    </source>
</evidence>
<feature type="chain" id="PRO_5016587913" evidence="1">
    <location>
        <begin position="16"/>
        <end position="176"/>
    </location>
</feature>
<gene>
    <name evidence="2" type="ORF">OH76DRAFT_618383</name>
</gene>
<evidence type="ECO:0000256" key="1">
    <source>
        <dbReference type="SAM" id="SignalP"/>
    </source>
</evidence>
<dbReference type="EMBL" id="KZ857408">
    <property type="protein sequence ID" value="RDX48982.1"/>
    <property type="molecule type" value="Genomic_DNA"/>
</dbReference>